<dbReference type="Pfam" id="PF00005">
    <property type="entry name" value="ABC_tran"/>
    <property type="match status" value="2"/>
</dbReference>
<proteinExistence type="predicted"/>
<accession>A0AAF3FHI6</accession>
<keyword evidence="6" id="KW-0067">ATP-binding</keyword>
<evidence type="ECO:0000256" key="2">
    <source>
        <dbReference type="ARBA" id="ARBA00022448"/>
    </source>
</evidence>
<evidence type="ECO:0000259" key="12">
    <source>
        <dbReference type="PROSITE" id="PS50929"/>
    </source>
</evidence>
<feature type="transmembrane region" description="Helical" evidence="10">
    <location>
        <begin position="209"/>
        <end position="231"/>
    </location>
</feature>
<keyword evidence="5" id="KW-0547">Nucleotide-binding</keyword>
<dbReference type="FunFam" id="1.20.1560.10:FF:000006">
    <property type="entry name" value="ATP-binding cassette, sub-family C (CFTR/MRP), member 9"/>
    <property type="match status" value="1"/>
</dbReference>
<dbReference type="GO" id="GO:0005524">
    <property type="term" value="F:ATP binding"/>
    <property type="evidence" value="ECO:0007669"/>
    <property type="project" value="UniProtKB-KW"/>
</dbReference>
<feature type="transmembrane region" description="Helical" evidence="10">
    <location>
        <begin position="136"/>
        <end position="158"/>
    </location>
</feature>
<dbReference type="Proteomes" id="UP000887575">
    <property type="component" value="Unassembled WGS sequence"/>
</dbReference>
<feature type="transmembrane region" description="Helical" evidence="10">
    <location>
        <begin position="822"/>
        <end position="850"/>
    </location>
</feature>
<dbReference type="InterPro" id="IPR011527">
    <property type="entry name" value="ABC1_TM_dom"/>
</dbReference>
<dbReference type="InterPro" id="IPR036640">
    <property type="entry name" value="ABC1_TM_sf"/>
</dbReference>
<dbReference type="SUPFAM" id="SSF90123">
    <property type="entry name" value="ABC transporter transmembrane region"/>
    <property type="match status" value="2"/>
</dbReference>
<keyword evidence="4" id="KW-0677">Repeat</keyword>
<dbReference type="GO" id="GO:0140359">
    <property type="term" value="F:ABC-type transporter activity"/>
    <property type="evidence" value="ECO:0007669"/>
    <property type="project" value="InterPro"/>
</dbReference>
<keyword evidence="3 10" id="KW-0812">Transmembrane</keyword>
<evidence type="ECO:0000256" key="7">
    <source>
        <dbReference type="ARBA" id="ARBA00022989"/>
    </source>
</evidence>
<evidence type="ECO:0000313" key="14">
    <source>
        <dbReference type="WBParaSite" id="MBELARI_LOCUS6290"/>
    </source>
</evidence>
<evidence type="ECO:0000256" key="10">
    <source>
        <dbReference type="SAM" id="Phobius"/>
    </source>
</evidence>
<dbReference type="PROSITE" id="PS00211">
    <property type="entry name" value="ABC_TRANSPORTER_1"/>
    <property type="match status" value="2"/>
</dbReference>
<dbReference type="SMART" id="SM00382">
    <property type="entry name" value="AAA"/>
    <property type="match status" value="2"/>
</dbReference>
<dbReference type="FunFam" id="1.20.1560.10:FF:000013">
    <property type="entry name" value="ABC transporter C family member 2"/>
    <property type="match status" value="1"/>
</dbReference>
<reference evidence="14" key="1">
    <citation type="submission" date="2024-02" db="UniProtKB">
        <authorList>
            <consortium name="WormBaseParasite"/>
        </authorList>
    </citation>
    <scope>IDENTIFICATION</scope>
</reference>
<dbReference type="InterPro" id="IPR003593">
    <property type="entry name" value="AAA+_ATPase"/>
</dbReference>
<keyword evidence="7 10" id="KW-1133">Transmembrane helix</keyword>
<feature type="domain" description="ABC transmembrane type-1" evidence="12">
    <location>
        <begin position="685"/>
        <end position="979"/>
    </location>
</feature>
<dbReference type="GO" id="GO:0016020">
    <property type="term" value="C:membrane"/>
    <property type="evidence" value="ECO:0007669"/>
    <property type="project" value="UniProtKB-SubCell"/>
</dbReference>
<evidence type="ECO:0000256" key="4">
    <source>
        <dbReference type="ARBA" id="ARBA00022737"/>
    </source>
</evidence>
<dbReference type="Pfam" id="PF00664">
    <property type="entry name" value="ABC_membrane"/>
    <property type="match status" value="2"/>
</dbReference>
<dbReference type="InterPro" id="IPR050173">
    <property type="entry name" value="ABC_transporter_C-like"/>
</dbReference>
<evidence type="ECO:0000313" key="13">
    <source>
        <dbReference type="Proteomes" id="UP000887575"/>
    </source>
</evidence>
<dbReference type="PANTHER" id="PTHR24223">
    <property type="entry name" value="ATP-BINDING CASSETTE SUB-FAMILY C"/>
    <property type="match status" value="1"/>
</dbReference>
<comment type="subcellular location">
    <subcellularLocation>
        <location evidence="1">Membrane</location>
        <topology evidence="1">Multi-pass membrane protein</topology>
    </subcellularLocation>
</comment>
<dbReference type="PANTHER" id="PTHR24223:SF415">
    <property type="entry name" value="FI20190P1"/>
    <property type="match status" value="1"/>
</dbReference>
<keyword evidence="13" id="KW-1185">Reference proteome</keyword>
<dbReference type="Gene3D" id="3.40.50.300">
    <property type="entry name" value="P-loop containing nucleotide triphosphate hydrolases"/>
    <property type="match status" value="2"/>
</dbReference>
<dbReference type="WBParaSite" id="MBELARI_LOCUS6290">
    <property type="protein sequence ID" value="MBELARI_LOCUS6290"/>
    <property type="gene ID" value="MBELARI_LOCUS6290"/>
</dbReference>
<protein>
    <submittedName>
        <fullName evidence="14">Uncharacterized protein</fullName>
    </submittedName>
</protein>
<evidence type="ECO:0000259" key="11">
    <source>
        <dbReference type="PROSITE" id="PS50893"/>
    </source>
</evidence>
<sequence>MDDEKLLNDEKKKKESPELHANLFSKIFFCWLAPLFAAAKNNEYDKSKVFPILPDFKNEIVYEKWLNVWGEQVDKAQMKKTTPKTFWMMFNFAKAEWIKMFAVRSIADIFQYIQPLLFTELLTALGAPVIDVEWCLIVSILMFFMAELRSFCLSFLLFRLLKVEIKLKAAVVRHIYEKGTRLSPTSQQKFPVGAIVNLMSVDIERLVHVIPFVHHFWAAPLQLIFATLLLIKTIGISAIPGILIILCYVPFNYYTSVYMKKFHKKKMRSSDQRLKQLEETVSGIETVKTHVWENAFSNRIEESRNNEVRMLKNASCIARAVDAANMALPVIVAVTSFGAFVLFETSDLTPTKAFVSLAIFNKLRQPARIIAQFLNGLMQALVANKRIKEYLLAEERNAGESRYVIDDKTPTLQISTKLSTKPLNLILKRGDFASVVGAVSSGKSTLLNRVLWNDSSEYNIKVNGRIAYVPQKPWLPRGSVKNAIIFGLPWDEKHYIKVVDACELKTDFEQWANGDQTMIVGMSNSLSGGQRARLSLARALYQRAELYLIDDTFASLDRKVGSKVMKNILGSNGILKNSAVMMVSSDVDFGKEAKEILVLSEHKVIATGQYKELSECSQAFKDLLSYTGSERTKNKAADDEKPRSPSKSSTKSAFEDEKVKPDNNRPASWSVYKAYIDSASKVFIFGLFTATAAHFILGALRSFWLSNWSDAAKNKTERALETEEETAIRKANAQNRLFVFAGIGALEVIAIAIAYVFLVLMAERASKVFHKKFVVSLLNASMTVHRKIDVGQVMNRASRDCNIFDNRTPLCLRQMIQNTIQIVCSLAVVAISTPSFLFALGPIAIGYIYIQNKYIPTMKQWSRIERAQWSPVITQATEGMAGVEVIRSAAQEARFSEQFVSEMEDYVRADYLENPMKRWLMLRLDIIGNSITLCSSLLCVWSISNGNLTPGVAGLSISFAMTVTEQLGHLVRMVAEMETSMIAVERIKKYVDLEPEDSQAHENAEKERLLSGDVEWKDYYGSYRKNGTPVLHGITMRIPAGERVVIVGRTGSGKSSTFLSLLGMLEKCGGEIDINGISTSNISVKKLRKHCAVVPQSVRIFDDSVRFNIDPERKHDDIELWKVLERSGLKALISWKDGLDERLCADIMSHGQRQLLGVSRSLLSGGENFQGCLLLDEPFASADSAVMANLEQVIPKWFSRATVFTITHKPPADGTYDRLIEISNGEIVAQHVTSQENAQSE</sequence>
<evidence type="ECO:0000256" key="6">
    <source>
        <dbReference type="ARBA" id="ARBA00022840"/>
    </source>
</evidence>
<evidence type="ECO:0000256" key="9">
    <source>
        <dbReference type="SAM" id="MobiDB-lite"/>
    </source>
</evidence>
<feature type="domain" description="ABC transmembrane type-1" evidence="12">
    <location>
        <begin position="106"/>
        <end position="379"/>
    </location>
</feature>
<dbReference type="InterPro" id="IPR003439">
    <property type="entry name" value="ABC_transporter-like_ATP-bd"/>
</dbReference>
<dbReference type="PROSITE" id="PS50929">
    <property type="entry name" value="ABC_TM1F"/>
    <property type="match status" value="2"/>
</dbReference>
<evidence type="ECO:0000256" key="3">
    <source>
        <dbReference type="ARBA" id="ARBA00022692"/>
    </source>
</evidence>
<dbReference type="CDD" id="cd18579">
    <property type="entry name" value="ABC_6TM_ABCC_D1"/>
    <property type="match status" value="1"/>
</dbReference>
<dbReference type="AlphaFoldDB" id="A0AAF3FHI6"/>
<feature type="transmembrane region" description="Helical" evidence="10">
    <location>
        <begin position="737"/>
        <end position="762"/>
    </location>
</feature>
<feature type="transmembrane region" description="Helical" evidence="10">
    <location>
        <begin position="20"/>
        <end position="39"/>
    </location>
</feature>
<feature type="transmembrane region" description="Helical" evidence="10">
    <location>
        <begin position="109"/>
        <end position="130"/>
    </location>
</feature>
<dbReference type="InterPro" id="IPR044746">
    <property type="entry name" value="ABCC_6TM_D1"/>
</dbReference>
<evidence type="ECO:0000256" key="8">
    <source>
        <dbReference type="ARBA" id="ARBA00023136"/>
    </source>
</evidence>
<keyword evidence="2" id="KW-0813">Transport</keyword>
<dbReference type="Gene3D" id="1.20.1560.10">
    <property type="entry name" value="ABC transporter type 1, transmembrane domain"/>
    <property type="match status" value="2"/>
</dbReference>
<evidence type="ECO:0000256" key="1">
    <source>
        <dbReference type="ARBA" id="ARBA00004141"/>
    </source>
</evidence>
<feature type="transmembrane region" description="Helical" evidence="10">
    <location>
        <begin position="237"/>
        <end position="259"/>
    </location>
</feature>
<organism evidence="13 14">
    <name type="scientific">Mesorhabditis belari</name>
    <dbReference type="NCBI Taxonomy" id="2138241"/>
    <lineage>
        <taxon>Eukaryota</taxon>
        <taxon>Metazoa</taxon>
        <taxon>Ecdysozoa</taxon>
        <taxon>Nematoda</taxon>
        <taxon>Chromadorea</taxon>
        <taxon>Rhabditida</taxon>
        <taxon>Rhabditina</taxon>
        <taxon>Rhabditomorpha</taxon>
        <taxon>Rhabditoidea</taxon>
        <taxon>Rhabditidae</taxon>
        <taxon>Mesorhabditinae</taxon>
        <taxon>Mesorhabditis</taxon>
    </lineage>
</organism>
<evidence type="ECO:0000256" key="5">
    <source>
        <dbReference type="ARBA" id="ARBA00022741"/>
    </source>
</evidence>
<feature type="domain" description="ABC transporter" evidence="11">
    <location>
        <begin position="403"/>
        <end position="626"/>
    </location>
</feature>
<name>A0AAF3FHI6_9BILA</name>
<feature type="compositionally biased region" description="Basic and acidic residues" evidence="9">
    <location>
        <begin position="653"/>
        <end position="663"/>
    </location>
</feature>
<feature type="compositionally biased region" description="Basic and acidic residues" evidence="9">
    <location>
        <begin position="631"/>
        <end position="643"/>
    </location>
</feature>
<feature type="region of interest" description="Disordered" evidence="9">
    <location>
        <begin position="631"/>
        <end position="663"/>
    </location>
</feature>
<feature type="domain" description="ABC transporter" evidence="11">
    <location>
        <begin position="1014"/>
        <end position="1241"/>
    </location>
</feature>
<dbReference type="InterPro" id="IPR017871">
    <property type="entry name" value="ABC_transporter-like_CS"/>
</dbReference>
<dbReference type="SUPFAM" id="SSF52540">
    <property type="entry name" value="P-loop containing nucleoside triphosphate hydrolases"/>
    <property type="match status" value="2"/>
</dbReference>
<keyword evidence="8 10" id="KW-0472">Membrane</keyword>
<dbReference type="GO" id="GO:0016887">
    <property type="term" value="F:ATP hydrolysis activity"/>
    <property type="evidence" value="ECO:0007669"/>
    <property type="project" value="InterPro"/>
</dbReference>
<dbReference type="PROSITE" id="PS50893">
    <property type="entry name" value="ABC_TRANSPORTER_2"/>
    <property type="match status" value="2"/>
</dbReference>
<feature type="transmembrane region" description="Helical" evidence="10">
    <location>
        <begin position="682"/>
        <end position="704"/>
    </location>
</feature>
<dbReference type="InterPro" id="IPR027417">
    <property type="entry name" value="P-loop_NTPase"/>
</dbReference>